<protein>
    <submittedName>
        <fullName evidence="2">Uncharacterized protein</fullName>
    </submittedName>
</protein>
<sequence>MRAERLEQLMRLRDPPAVPRPEYQWPTKLFVRPKSQDVEVRMVQLQERTEVVEVLLAARRGVTPKPEASVLQMKGPTDVPVTTSAEETGAVDTRDVGIQVDFPSSSLQINIAVPLINPPSLESKMRSRNRLRLGLLWEVQRIQSDSGTQRT</sequence>
<evidence type="ECO:0000313" key="3">
    <source>
        <dbReference type="Proteomes" id="UP000198211"/>
    </source>
</evidence>
<organism evidence="2 3">
    <name type="scientific">Phytophthora megakarya</name>
    <dbReference type="NCBI Taxonomy" id="4795"/>
    <lineage>
        <taxon>Eukaryota</taxon>
        <taxon>Sar</taxon>
        <taxon>Stramenopiles</taxon>
        <taxon>Oomycota</taxon>
        <taxon>Peronosporomycetes</taxon>
        <taxon>Peronosporales</taxon>
        <taxon>Peronosporaceae</taxon>
        <taxon>Phytophthora</taxon>
    </lineage>
</organism>
<evidence type="ECO:0000256" key="1">
    <source>
        <dbReference type="SAM" id="MobiDB-lite"/>
    </source>
</evidence>
<comment type="caution">
    <text evidence="2">The sequence shown here is derived from an EMBL/GenBank/DDBJ whole genome shotgun (WGS) entry which is preliminary data.</text>
</comment>
<keyword evidence="3" id="KW-1185">Reference proteome</keyword>
<dbReference type="AlphaFoldDB" id="A0A225VNU5"/>
<feature type="region of interest" description="Disordered" evidence="1">
    <location>
        <begin position="65"/>
        <end position="92"/>
    </location>
</feature>
<dbReference type="Proteomes" id="UP000198211">
    <property type="component" value="Unassembled WGS sequence"/>
</dbReference>
<name>A0A225VNU5_9STRA</name>
<proteinExistence type="predicted"/>
<reference evidence="3" key="1">
    <citation type="submission" date="2017-03" db="EMBL/GenBank/DDBJ databases">
        <title>Phytopthora megakarya and P. palmivora, two closely related causual agents of cacao black pod achieved similar genome size and gene model numbers by different mechanisms.</title>
        <authorList>
            <person name="Ali S."/>
            <person name="Shao J."/>
            <person name="Larry D.J."/>
            <person name="Kronmiller B."/>
            <person name="Shen D."/>
            <person name="Strem M.D."/>
            <person name="Melnick R.L."/>
            <person name="Guiltinan M.J."/>
            <person name="Tyler B.M."/>
            <person name="Meinhardt L.W."/>
            <person name="Bailey B.A."/>
        </authorList>
    </citation>
    <scope>NUCLEOTIDE SEQUENCE [LARGE SCALE GENOMIC DNA]</scope>
    <source>
        <strain evidence="3">zdho120</strain>
    </source>
</reference>
<gene>
    <name evidence="2" type="ORF">PHMEG_00020643</name>
</gene>
<accession>A0A225VNU5</accession>
<evidence type="ECO:0000313" key="2">
    <source>
        <dbReference type="EMBL" id="OWZ07022.1"/>
    </source>
</evidence>
<dbReference type="EMBL" id="NBNE01003712">
    <property type="protein sequence ID" value="OWZ07022.1"/>
    <property type="molecule type" value="Genomic_DNA"/>
</dbReference>